<dbReference type="KEGG" id="vg:65071861"/>
<dbReference type="Proteomes" id="UP000292160">
    <property type="component" value="Segment"/>
</dbReference>
<evidence type="ECO:0000313" key="2">
    <source>
        <dbReference type="Proteomes" id="UP000292160"/>
    </source>
</evidence>
<protein>
    <submittedName>
        <fullName evidence="1">Uncharacterized protein</fullName>
    </submittedName>
</protein>
<proteinExistence type="predicted"/>
<dbReference type="EMBL" id="MK554696">
    <property type="protein sequence ID" value="QBJ04211.1"/>
    <property type="molecule type" value="Genomic_DNA"/>
</dbReference>
<name>A0A481W709_9CAUD</name>
<accession>A0A481W709</accession>
<sequence>MGFQKIYNVSINKYKNISEACNEFIQDFLINAMGRLELIRKNINKNSAIIEFTKDTDVFITKLKDSYEIMIIQD</sequence>
<reference evidence="1 2" key="1">
    <citation type="submission" date="2019-02" db="EMBL/GenBank/DDBJ databases">
        <title>Genomic, morphological and functional characterisation of novel bacteriophage Fnu1 capable of disrupt Fusobacterium nucleatum biofilm.</title>
        <authorList>
            <person name="Kabwe M."/>
            <person name="Brown T.L."/>
            <person name="Dashper S."/>
            <person name="Speirs L."/>
            <person name="Ku H."/>
            <person name="Petrovski S."/>
            <person name="Chan H.T."/>
            <person name="Lock P."/>
            <person name="Tucci J."/>
        </authorList>
    </citation>
    <scope>NUCLEOTIDE SEQUENCE [LARGE SCALE GENOMIC DNA]</scope>
</reference>
<dbReference type="GeneID" id="65071861"/>
<keyword evidence="2" id="KW-1185">Reference proteome</keyword>
<organism evidence="1 2">
    <name type="scientific">Fusobacterium phage Fnu1</name>
    <dbReference type="NCBI Taxonomy" id="2530024"/>
    <lineage>
        <taxon>Viruses</taxon>
        <taxon>Duplodnaviria</taxon>
        <taxon>Heunggongvirae</taxon>
        <taxon>Uroviricota</taxon>
        <taxon>Caudoviricetes</taxon>
        <taxon>Latrobevirus</taxon>
        <taxon>Latrobevirus FNU1</taxon>
    </lineage>
</organism>
<dbReference type="RefSeq" id="YP_010082853.1">
    <property type="nucleotide sequence ID" value="NC_055035.1"/>
</dbReference>
<evidence type="ECO:0000313" key="1">
    <source>
        <dbReference type="EMBL" id="QBJ04211.1"/>
    </source>
</evidence>